<dbReference type="RefSeq" id="WP_192731007.1">
    <property type="nucleotide sequence ID" value="NZ_BAAAVL010000004.1"/>
</dbReference>
<gene>
    <name evidence="2" type="ORF">H4W29_004487</name>
</gene>
<accession>A0ABR9IVJ5</accession>
<dbReference type="Proteomes" id="UP000620262">
    <property type="component" value="Unassembled WGS sequence"/>
</dbReference>
<protein>
    <recommendedName>
        <fullName evidence="1">NIPSNAP domain-containing protein</fullName>
    </recommendedName>
</protein>
<sequence length="116" mass="13103">MIHEMRIYTCLPGKLPALQERFETATLAIWDRLGIRPLGFWTTMIGPSSYDLIYFLEWQSLEERERKWSEFLADPAWKEARAKSEAPGQIVANIASSILQPTGFFRPLSSIGAAGG</sequence>
<evidence type="ECO:0000313" key="3">
    <source>
        <dbReference type="Proteomes" id="UP000620262"/>
    </source>
</evidence>
<reference evidence="2 3" key="1">
    <citation type="submission" date="2020-10" db="EMBL/GenBank/DDBJ databases">
        <title>Sequencing the genomes of 1000 actinobacteria strains.</title>
        <authorList>
            <person name="Klenk H.-P."/>
        </authorList>
    </citation>
    <scope>NUCLEOTIDE SEQUENCE [LARGE SCALE GENOMIC DNA]</scope>
    <source>
        <strain evidence="2 3">DSM 7307</strain>
    </source>
</reference>
<organism evidence="2 3">
    <name type="scientific">Rhizobium viscosum</name>
    <name type="common">Arthrobacter viscosus</name>
    <dbReference type="NCBI Taxonomy" id="1673"/>
    <lineage>
        <taxon>Bacteria</taxon>
        <taxon>Pseudomonadati</taxon>
        <taxon>Pseudomonadota</taxon>
        <taxon>Alphaproteobacteria</taxon>
        <taxon>Hyphomicrobiales</taxon>
        <taxon>Rhizobiaceae</taxon>
        <taxon>Rhizobium/Agrobacterium group</taxon>
        <taxon>Rhizobium</taxon>
    </lineage>
</organism>
<evidence type="ECO:0000259" key="1">
    <source>
        <dbReference type="Pfam" id="PF07978"/>
    </source>
</evidence>
<proteinExistence type="predicted"/>
<dbReference type="Pfam" id="PF07978">
    <property type="entry name" value="NIPSNAP"/>
    <property type="match status" value="1"/>
</dbReference>
<name>A0ABR9IVJ5_RHIVS</name>
<comment type="caution">
    <text evidence="2">The sequence shown here is derived from an EMBL/GenBank/DDBJ whole genome shotgun (WGS) entry which is preliminary data.</text>
</comment>
<dbReference type="Gene3D" id="3.30.70.100">
    <property type="match status" value="1"/>
</dbReference>
<keyword evidence="3" id="KW-1185">Reference proteome</keyword>
<dbReference type="EMBL" id="JADBEC010000002">
    <property type="protein sequence ID" value="MBE1507242.1"/>
    <property type="molecule type" value="Genomic_DNA"/>
</dbReference>
<dbReference type="InterPro" id="IPR011008">
    <property type="entry name" value="Dimeric_a/b-barrel"/>
</dbReference>
<evidence type="ECO:0000313" key="2">
    <source>
        <dbReference type="EMBL" id="MBE1507242.1"/>
    </source>
</evidence>
<dbReference type="InterPro" id="IPR012577">
    <property type="entry name" value="NIPSNAP"/>
</dbReference>
<feature type="domain" description="NIPSNAP" evidence="1">
    <location>
        <begin position="4"/>
        <end position="104"/>
    </location>
</feature>
<dbReference type="SUPFAM" id="SSF54909">
    <property type="entry name" value="Dimeric alpha+beta barrel"/>
    <property type="match status" value="1"/>
</dbReference>